<name>A0ABV0BDQ2_9SPHN</name>
<evidence type="ECO:0000313" key="1">
    <source>
        <dbReference type="EMBL" id="MEN3749675.1"/>
    </source>
</evidence>
<dbReference type="InterPro" id="IPR033856">
    <property type="entry name" value="Trp_halogen"/>
</dbReference>
<dbReference type="Gene3D" id="3.50.50.60">
    <property type="entry name" value="FAD/NAD(P)-binding domain"/>
    <property type="match status" value="1"/>
</dbReference>
<gene>
    <name evidence="1" type="ORF">TPR58_21050</name>
</gene>
<dbReference type="SUPFAM" id="SSF51905">
    <property type="entry name" value="FAD/NAD(P)-binding domain"/>
    <property type="match status" value="1"/>
</dbReference>
<organism evidence="1 2">
    <name type="scientific">Sphingomonas rustica</name>
    <dbReference type="NCBI Taxonomy" id="3103142"/>
    <lineage>
        <taxon>Bacteria</taxon>
        <taxon>Pseudomonadati</taxon>
        <taxon>Pseudomonadota</taxon>
        <taxon>Alphaproteobacteria</taxon>
        <taxon>Sphingomonadales</taxon>
        <taxon>Sphingomonadaceae</taxon>
        <taxon>Sphingomonas</taxon>
    </lineage>
</organism>
<dbReference type="InterPro" id="IPR036188">
    <property type="entry name" value="FAD/NAD-bd_sf"/>
</dbReference>
<dbReference type="Pfam" id="PF04820">
    <property type="entry name" value="Trp_halogenase"/>
    <property type="match status" value="1"/>
</dbReference>
<accession>A0ABV0BDQ2</accession>
<dbReference type="InterPro" id="IPR050816">
    <property type="entry name" value="Flavin-dep_Halogenase_NPB"/>
</dbReference>
<dbReference type="RefSeq" id="WP_346248723.1">
    <property type="nucleotide sequence ID" value="NZ_JBDIZK010000016.1"/>
</dbReference>
<reference evidence="1 2" key="1">
    <citation type="submission" date="2024-05" db="EMBL/GenBank/DDBJ databases">
        <title>Sphingomonas sp. HF-S3 16S ribosomal RNA gene Genome sequencing and assembly.</title>
        <authorList>
            <person name="Lee H."/>
        </authorList>
    </citation>
    <scope>NUCLEOTIDE SEQUENCE [LARGE SCALE GENOMIC DNA]</scope>
    <source>
        <strain evidence="1 2">HF-S3</strain>
    </source>
</reference>
<protein>
    <submittedName>
        <fullName evidence="1">Tryptophan halogenase family protein</fullName>
    </submittedName>
</protein>
<proteinExistence type="predicted"/>
<dbReference type="EMBL" id="JBDIZK010000016">
    <property type="protein sequence ID" value="MEN3749675.1"/>
    <property type="molecule type" value="Genomic_DNA"/>
</dbReference>
<keyword evidence="2" id="KW-1185">Reference proteome</keyword>
<dbReference type="PANTHER" id="PTHR43747:SF4">
    <property type="entry name" value="FLAVIN-DEPENDENT TRYPTOPHAN HALOGENASE"/>
    <property type="match status" value="1"/>
</dbReference>
<dbReference type="InterPro" id="IPR006905">
    <property type="entry name" value="Flavin_halogenase"/>
</dbReference>
<sequence>MARPIRNITIVGGGTTGWLAAAVLNHRLQWGYAHPDGVSITLIESPDVPIIGVGEATIPGMRHTLNSIDVDEAEFIARTNGTFKLGVKFDDWHKPGGPKRQSYFHPFTGGLQVGGRNPAASLLAYGMPEGVNEDDQLGNLVGHGVAAALAGKSPKRTGDRAYDGMLGYAYHVDARLFSDFLREVAVARGVVHLSDTVQSVEKDERGHISTLNLEKGGRHEIELVIDCTGFRGLLINEAMGEPFESFADYLPNDRAAVVQIAHREGEMLEPFTTSTAMAHGWRFRIPLQSRIGTGYVHSSAHVDEQAAIDELVRSLDGADRLTDPRVIRTRNGRSRRSWVGNCVAFGLSSGFLEPLESTAIQFVDFACRRFLQCLPSSDFEPAAIAKFNAQMAGLYDDVRDFLGLHFTLGDRDDTPYWRSIRHDVKRSDQLEECLALWRDALPDVYDPRPNDVFTFWSVSAVLFGKGFYDRPPRVGTDLLPREVWDNYVRRFLRLRPPLLDIMPDHAEALRAICATAEPGTSAARAPRANVSPTMGFALGPPVPVMSPDANAAA</sequence>
<dbReference type="Proteomes" id="UP001427805">
    <property type="component" value="Unassembled WGS sequence"/>
</dbReference>
<evidence type="ECO:0000313" key="2">
    <source>
        <dbReference type="Proteomes" id="UP001427805"/>
    </source>
</evidence>
<dbReference type="PANTHER" id="PTHR43747">
    <property type="entry name" value="FAD-BINDING PROTEIN"/>
    <property type="match status" value="1"/>
</dbReference>
<comment type="caution">
    <text evidence="1">The sequence shown here is derived from an EMBL/GenBank/DDBJ whole genome shotgun (WGS) entry which is preliminary data.</text>
</comment>
<dbReference type="PIRSF" id="PIRSF011396">
    <property type="entry name" value="Trp_halogenase"/>
    <property type="match status" value="1"/>
</dbReference>